<dbReference type="Proteomes" id="UP000790377">
    <property type="component" value="Unassembled WGS sequence"/>
</dbReference>
<sequence>MVGFRDSSIVVIETGRTLIRAGAGLHELLKPPAVTFPARVGLRRSIGDGSNGASYTNGKPALRSGDSSDNIHPAESTSRASSLPHHSSPTAKVNDYLVGTQLDEALEAGQDILVSWPFADGDIRDWIQAEAIWKYVLFNQLSLRRAQNESPVLLSIAPGLSRDGSERICQIFFERFNVAGFAIVERPMAQLYAVSVLSGVVVDIGYEKTDVTPIYDGFAIHAAQTTTTLGIRDCQAYLAHLFRSNTSVMSIASSLDASNDPEATQRFLLDLVKHIWEEGLVRVPSDGQTIEPPEDEGVTDIAAVLVAGKEKAVIESGLKKKATAKASAAEQARAKEIEAMDLVTVQFRDHSLTIGKERHRFCEPLFDPTLLRTLPRSPGVEISEERVMPLQDAVGTSVLQTEVDQRQYIWQGLFVTGDLTNHVKGIGAALQSRLSPYILSNPDQQNDVQPRSIKVLSVPEYFAEYREKGDGLAAFLGSSIVAKVAFNDSQGKNFVSKTDYNEKGPKAVIEMSPALL</sequence>
<organism evidence="1 2">
    <name type="scientific">Hygrophoropsis aurantiaca</name>
    <dbReference type="NCBI Taxonomy" id="72124"/>
    <lineage>
        <taxon>Eukaryota</taxon>
        <taxon>Fungi</taxon>
        <taxon>Dikarya</taxon>
        <taxon>Basidiomycota</taxon>
        <taxon>Agaricomycotina</taxon>
        <taxon>Agaricomycetes</taxon>
        <taxon>Agaricomycetidae</taxon>
        <taxon>Boletales</taxon>
        <taxon>Coniophorineae</taxon>
        <taxon>Hygrophoropsidaceae</taxon>
        <taxon>Hygrophoropsis</taxon>
    </lineage>
</organism>
<name>A0ACB8AD49_9AGAM</name>
<evidence type="ECO:0000313" key="1">
    <source>
        <dbReference type="EMBL" id="KAH7911050.1"/>
    </source>
</evidence>
<proteinExistence type="predicted"/>
<comment type="caution">
    <text evidence="1">The sequence shown here is derived from an EMBL/GenBank/DDBJ whole genome shotgun (WGS) entry which is preliminary data.</text>
</comment>
<keyword evidence="2" id="KW-1185">Reference proteome</keyword>
<reference evidence="1" key="1">
    <citation type="journal article" date="2021" name="New Phytol.">
        <title>Evolutionary innovations through gain and loss of genes in the ectomycorrhizal Boletales.</title>
        <authorList>
            <person name="Wu G."/>
            <person name="Miyauchi S."/>
            <person name="Morin E."/>
            <person name="Kuo A."/>
            <person name="Drula E."/>
            <person name="Varga T."/>
            <person name="Kohler A."/>
            <person name="Feng B."/>
            <person name="Cao Y."/>
            <person name="Lipzen A."/>
            <person name="Daum C."/>
            <person name="Hundley H."/>
            <person name="Pangilinan J."/>
            <person name="Johnson J."/>
            <person name="Barry K."/>
            <person name="LaButti K."/>
            <person name="Ng V."/>
            <person name="Ahrendt S."/>
            <person name="Min B."/>
            <person name="Choi I.G."/>
            <person name="Park H."/>
            <person name="Plett J.M."/>
            <person name="Magnuson J."/>
            <person name="Spatafora J.W."/>
            <person name="Nagy L.G."/>
            <person name="Henrissat B."/>
            <person name="Grigoriev I.V."/>
            <person name="Yang Z.L."/>
            <person name="Xu J."/>
            <person name="Martin F.M."/>
        </authorList>
    </citation>
    <scope>NUCLEOTIDE SEQUENCE</scope>
    <source>
        <strain evidence="1">ATCC 28755</strain>
    </source>
</reference>
<accession>A0ACB8AD49</accession>
<evidence type="ECO:0000313" key="2">
    <source>
        <dbReference type="Proteomes" id="UP000790377"/>
    </source>
</evidence>
<protein>
    <submittedName>
        <fullName evidence="1">Actin family</fullName>
    </submittedName>
</protein>
<dbReference type="EMBL" id="MU267691">
    <property type="protein sequence ID" value="KAH7911050.1"/>
    <property type="molecule type" value="Genomic_DNA"/>
</dbReference>
<gene>
    <name evidence="1" type="ORF">BJ138DRAFT_1086363</name>
</gene>